<name>A0A226HPV9_9FLAO</name>
<dbReference type="InterPro" id="IPR058873">
    <property type="entry name" value="PDDEXK_GAPS4"/>
</dbReference>
<evidence type="ECO:0000259" key="1">
    <source>
        <dbReference type="Pfam" id="PF26115"/>
    </source>
</evidence>
<reference evidence="2 3" key="1">
    <citation type="submission" date="2016-11" db="EMBL/GenBank/DDBJ databases">
        <title>Whole genomes of Flavobacteriaceae.</title>
        <authorList>
            <person name="Stine C."/>
            <person name="Li C."/>
            <person name="Tadesse D."/>
        </authorList>
    </citation>
    <scope>NUCLEOTIDE SEQUENCE [LARGE SCALE GENOMIC DNA]</scope>
    <source>
        <strain evidence="2 3">CCUG 59446</strain>
    </source>
</reference>
<proteinExistence type="predicted"/>
<evidence type="ECO:0000313" key="2">
    <source>
        <dbReference type="EMBL" id="OXA95500.1"/>
    </source>
</evidence>
<protein>
    <recommendedName>
        <fullName evidence="1">GAPS4 PD-(D/E)XK nuclease domain-containing protein</fullName>
    </recommendedName>
</protein>
<dbReference type="Pfam" id="PF26115">
    <property type="entry name" value="PDDEXK_GAPS4"/>
    <property type="match status" value="1"/>
</dbReference>
<evidence type="ECO:0000313" key="3">
    <source>
        <dbReference type="Proteomes" id="UP000198336"/>
    </source>
</evidence>
<dbReference type="EMBL" id="MUHA01000031">
    <property type="protein sequence ID" value="OXA95500.1"/>
    <property type="molecule type" value="Genomic_DNA"/>
</dbReference>
<gene>
    <name evidence="2" type="ORF">B0A75_19265</name>
</gene>
<sequence>MGEWSKTVGEKGEKVVDFFFKDILGYNSVTSNETINCIKGTKHKSKASKGDKTTHGIDALISSKSPLEDQLLDIVVVSSKYTADEYPNSPKAKFKEHFEDLAFTLECFKNSKLYSETNYKFSGITRTEITGILVWLSDKSPEDYELIPKIANMQIDADLIFDKIIVIDNNRMDFLHQTIFRAKEVYGVDNVKFVYHNTSLNIIGLNSISYGDVMPVQYIFSNIIPLRIEKGGDVEFLIFCKDSFSKDNLSKLLSFAKSFDHLASAKKTILSFPDYNELHHKGIIEGELSKFPKYTFNQNFLVSKYPSDFRNS</sequence>
<comment type="caution">
    <text evidence="2">The sequence shown here is derived from an EMBL/GenBank/DDBJ whole genome shotgun (WGS) entry which is preliminary data.</text>
</comment>
<accession>A0A226HPV9</accession>
<dbReference type="RefSeq" id="WP_089055902.1">
    <property type="nucleotide sequence ID" value="NZ_MUHA01000031.1"/>
</dbReference>
<dbReference type="AlphaFoldDB" id="A0A226HPV9"/>
<organism evidence="2 3">
    <name type="scientific">Flavobacterium oncorhynchi</name>
    <dbReference type="NCBI Taxonomy" id="728056"/>
    <lineage>
        <taxon>Bacteria</taxon>
        <taxon>Pseudomonadati</taxon>
        <taxon>Bacteroidota</taxon>
        <taxon>Flavobacteriia</taxon>
        <taxon>Flavobacteriales</taxon>
        <taxon>Flavobacteriaceae</taxon>
        <taxon>Flavobacterium</taxon>
    </lineage>
</organism>
<keyword evidence="3" id="KW-1185">Reference proteome</keyword>
<dbReference type="Proteomes" id="UP000198336">
    <property type="component" value="Unassembled WGS sequence"/>
</dbReference>
<feature type="domain" description="GAPS4 PD-(D/E)XK nuclease" evidence="1">
    <location>
        <begin position="1"/>
        <end position="171"/>
    </location>
</feature>